<dbReference type="GeneID" id="76835925"/>
<dbReference type="RefSeq" id="WP_268186424.1">
    <property type="nucleotide sequence ID" value="NZ_CP113361.1"/>
</dbReference>
<dbReference type="Proteomes" id="UP001163096">
    <property type="component" value="Chromosome"/>
</dbReference>
<evidence type="ECO:0000313" key="6">
    <source>
        <dbReference type="Proteomes" id="UP001163096"/>
    </source>
</evidence>
<dbReference type="InterPro" id="IPR033248">
    <property type="entry name" value="Transketolase_C"/>
</dbReference>
<dbReference type="SUPFAM" id="SSF52922">
    <property type="entry name" value="TK C-terminal domain-like"/>
    <property type="match status" value="1"/>
</dbReference>
<feature type="domain" description="Transketolase-like pyrimidine-binding" evidence="4">
    <location>
        <begin position="15"/>
        <end position="181"/>
    </location>
</feature>
<dbReference type="Pfam" id="PF02780">
    <property type="entry name" value="Transketolase_C"/>
    <property type="match status" value="1"/>
</dbReference>
<dbReference type="Pfam" id="PF02779">
    <property type="entry name" value="Transket_pyr"/>
    <property type="match status" value="1"/>
</dbReference>
<dbReference type="InterPro" id="IPR005475">
    <property type="entry name" value="Transketolase-like_Pyr-bd"/>
</dbReference>
<dbReference type="PANTHER" id="PTHR43825">
    <property type="entry name" value="PYRUVATE DEHYDROGENASE E1 COMPONENT"/>
    <property type="match status" value="1"/>
</dbReference>
<reference evidence="5" key="1">
    <citation type="submission" date="2022-11" db="EMBL/GenBank/DDBJ databases">
        <title>Complete genome sequence of Methanogenium organophilum DSM 3596.</title>
        <authorList>
            <person name="Chen S.-C."/>
            <person name="Lai S.-J."/>
            <person name="You Y.-T."/>
        </authorList>
    </citation>
    <scope>NUCLEOTIDE SEQUENCE</scope>
    <source>
        <strain evidence="5">DSM 3596</strain>
    </source>
</reference>
<evidence type="ECO:0000259" key="4">
    <source>
        <dbReference type="SMART" id="SM00861"/>
    </source>
</evidence>
<dbReference type="InterPro" id="IPR009014">
    <property type="entry name" value="Transketo_C/PFOR_II"/>
</dbReference>
<protein>
    <submittedName>
        <fullName evidence="5">Transketolase family protein</fullName>
    </submittedName>
</protein>
<proteinExistence type="inferred from homology"/>
<dbReference type="AlphaFoldDB" id="A0A9X9S3G0"/>
<sequence length="337" mass="36729">MTNSNLLNIRFISKLGQRGAFAISMEEIAAQDDEIVVLTADLTTLTGLTRFKEKFPEKLINTGIAEQNMVGVAAGMAKEGKNVFVTTYSNFLAMRSYEQIRVQLGYMKSNVKVIGTGSGLAMGMSGNTHYGIEDLTLMRAIPNVMVVSPADGLETVKVIKSAARYQGPMYVRLSGGMKNPIVYNEDYEYEFGKAIQLKNGRDIAIIATGTMVYESLKAAEILHEKGVSASVINMHTIKPLDTAIINDVCLHSNLIVTVEEHSVIGGLGGAVAECLSEIANTPRQVKIGIHDAFQRVGDYQYLLEENNLTGPQIADRIISEYSNDGKNMHEIDGPDTV</sequence>
<organism evidence="5 6">
    <name type="scientific">Methanogenium organophilum</name>
    <dbReference type="NCBI Taxonomy" id="2199"/>
    <lineage>
        <taxon>Archaea</taxon>
        <taxon>Methanobacteriati</taxon>
        <taxon>Methanobacteriota</taxon>
        <taxon>Stenosarchaea group</taxon>
        <taxon>Methanomicrobia</taxon>
        <taxon>Methanomicrobiales</taxon>
        <taxon>Methanomicrobiaceae</taxon>
        <taxon>Methanogenium</taxon>
    </lineage>
</organism>
<dbReference type="GO" id="GO:0006082">
    <property type="term" value="P:organic acid metabolic process"/>
    <property type="evidence" value="ECO:0007669"/>
    <property type="project" value="UniProtKB-ARBA"/>
</dbReference>
<evidence type="ECO:0000256" key="3">
    <source>
        <dbReference type="ARBA" id="ARBA00023052"/>
    </source>
</evidence>
<comment type="cofactor">
    <cofactor evidence="1">
        <name>thiamine diphosphate</name>
        <dbReference type="ChEBI" id="CHEBI:58937"/>
    </cofactor>
</comment>
<dbReference type="InterPro" id="IPR029061">
    <property type="entry name" value="THDP-binding"/>
</dbReference>
<dbReference type="FunFam" id="3.40.50.970:FF:000129">
    <property type="entry name" value="Transketolase"/>
    <property type="match status" value="1"/>
</dbReference>
<dbReference type="SUPFAM" id="SSF52518">
    <property type="entry name" value="Thiamin diphosphate-binding fold (THDP-binding)"/>
    <property type="match status" value="1"/>
</dbReference>
<dbReference type="Gene3D" id="3.40.50.920">
    <property type="match status" value="1"/>
</dbReference>
<dbReference type="Gene3D" id="3.40.50.970">
    <property type="match status" value="1"/>
</dbReference>
<keyword evidence="6" id="KW-1185">Reference proteome</keyword>
<dbReference type="EMBL" id="CP113361">
    <property type="protein sequence ID" value="WAI01204.1"/>
    <property type="molecule type" value="Genomic_DNA"/>
</dbReference>
<evidence type="ECO:0000313" key="5">
    <source>
        <dbReference type="EMBL" id="WAI01204.1"/>
    </source>
</evidence>
<dbReference type="PANTHER" id="PTHR43825:SF1">
    <property type="entry name" value="TRANSKETOLASE-LIKE PYRIMIDINE-BINDING DOMAIN-CONTAINING PROTEIN"/>
    <property type="match status" value="1"/>
</dbReference>
<dbReference type="InterPro" id="IPR051157">
    <property type="entry name" value="PDH/Transketolase"/>
</dbReference>
<dbReference type="KEGG" id="mou:OU421_12445"/>
<accession>A0A9X9S3G0</accession>
<evidence type="ECO:0000256" key="1">
    <source>
        <dbReference type="ARBA" id="ARBA00001964"/>
    </source>
</evidence>
<keyword evidence="3" id="KW-0786">Thiamine pyrophosphate</keyword>
<evidence type="ECO:0000256" key="2">
    <source>
        <dbReference type="ARBA" id="ARBA00007131"/>
    </source>
</evidence>
<name>A0A9X9S3G0_METOG</name>
<dbReference type="CDD" id="cd07033">
    <property type="entry name" value="TPP_PYR_DXS_TK_like"/>
    <property type="match status" value="1"/>
</dbReference>
<dbReference type="GO" id="GO:0044272">
    <property type="term" value="P:sulfur compound biosynthetic process"/>
    <property type="evidence" value="ECO:0007669"/>
    <property type="project" value="UniProtKB-ARBA"/>
</dbReference>
<comment type="similarity">
    <text evidence="2">Belongs to the transketolase family.</text>
</comment>
<gene>
    <name evidence="5" type="ORF">OU421_12445</name>
</gene>
<dbReference type="SMART" id="SM00861">
    <property type="entry name" value="Transket_pyr"/>
    <property type="match status" value="1"/>
</dbReference>